<dbReference type="EMBL" id="CM031829">
    <property type="protein sequence ID" value="KAG6712795.1"/>
    <property type="molecule type" value="Genomic_DNA"/>
</dbReference>
<evidence type="ECO:0000313" key="2">
    <source>
        <dbReference type="Proteomes" id="UP000811246"/>
    </source>
</evidence>
<dbReference type="AlphaFoldDB" id="A0A922F256"/>
<accession>A0A922F256</accession>
<proteinExistence type="predicted"/>
<evidence type="ECO:0000313" key="1">
    <source>
        <dbReference type="EMBL" id="KAG6712795.1"/>
    </source>
</evidence>
<organism evidence="1 2">
    <name type="scientific">Carya illinoinensis</name>
    <name type="common">Pecan</name>
    <dbReference type="NCBI Taxonomy" id="32201"/>
    <lineage>
        <taxon>Eukaryota</taxon>
        <taxon>Viridiplantae</taxon>
        <taxon>Streptophyta</taxon>
        <taxon>Embryophyta</taxon>
        <taxon>Tracheophyta</taxon>
        <taxon>Spermatophyta</taxon>
        <taxon>Magnoliopsida</taxon>
        <taxon>eudicotyledons</taxon>
        <taxon>Gunneridae</taxon>
        <taxon>Pentapetalae</taxon>
        <taxon>rosids</taxon>
        <taxon>fabids</taxon>
        <taxon>Fagales</taxon>
        <taxon>Juglandaceae</taxon>
        <taxon>Carya</taxon>
    </lineage>
</organism>
<comment type="caution">
    <text evidence="1">The sequence shown here is derived from an EMBL/GenBank/DDBJ whole genome shotgun (WGS) entry which is preliminary data.</text>
</comment>
<dbReference type="Proteomes" id="UP000811246">
    <property type="component" value="Chromosome 5"/>
</dbReference>
<reference evidence="1" key="1">
    <citation type="submission" date="2021-01" db="EMBL/GenBank/DDBJ databases">
        <authorList>
            <person name="Lovell J.T."/>
            <person name="Bentley N."/>
            <person name="Bhattarai G."/>
            <person name="Jenkins J.W."/>
            <person name="Sreedasyam A."/>
            <person name="Alarcon Y."/>
            <person name="Bock C."/>
            <person name="Boston L."/>
            <person name="Carlson J."/>
            <person name="Cervantes K."/>
            <person name="Clermont K."/>
            <person name="Krom N."/>
            <person name="Kubenka K."/>
            <person name="Mamidi S."/>
            <person name="Mattison C."/>
            <person name="Monteros M."/>
            <person name="Pisani C."/>
            <person name="Plott C."/>
            <person name="Rajasekar S."/>
            <person name="Rhein H.S."/>
            <person name="Rohla C."/>
            <person name="Song M."/>
            <person name="Hilaire R.S."/>
            <person name="Shu S."/>
            <person name="Wells L."/>
            <person name="Wang X."/>
            <person name="Webber J."/>
            <person name="Heerema R.J."/>
            <person name="Klein P."/>
            <person name="Conner P."/>
            <person name="Grauke L."/>
            <person name="Grimwood J."/>
            <person name="Schmutz J."/>
            <person name="Randall J.J."/>
        </authorList>
    </citation>
    <scope>NUCLEOTIDE SEQUENCE</scope>
    <source>
        <tissue evidence="1">Leaf</tissue>
    </source>
</reference>
<sequence>MIEAHVDVKTTDNYSLSMFYLNLLSEEDIALERLADETMMEVAIELLGVLCPYNLIKCTSSPSSMLAVGKHLLLEHPIVKICGYLSSEVSPIKGDNFQCNVSWRGGKNTRRA</sequence>
<gene>
    <name evidence="1" type="ORF">I3842_05G119800</name>
</gene>
<name>A0A922F256_CARIL</name>
<protein>
    <submittedName>
        <fullName evidence="1">Uncharacterized protein</fullName>
    </submittedName>
</protein>